<protein>
    <recommendedName>
        <fullName evidence="1">Amidohydrolase 3 domain-containing protein</fullName>
    </recommendedName>
</protein>
<dbReference type="Gene3D" id="3.20.20.140">
    <property type="entry name" value="Metal-dependent hydrolases"/>
    <property type="match status" value="1"/>
</dbReference>
<organism evidence="2 3">
    <name type="scientific">Bradyrhizobium canariense</name>
    <dbReference type="NCBI Taxonomy" id="255045"/>
    <lineage>
        <taxon>Bacteria</taxon>
        <taxon>Pseudomonadati</taxon>
        <taxon>Pseudomonadota</taxon>
        <taxon>Alphaproteobacteria</taxon>
        <taxon>Hyphomicrobiales</taxon>
        <taxon>Nitrobacteraceae</taxon>
        <taxon>Bradyrhizobium</taxon>
    </lineage>
</organism>
<proteinExistence type="predicted"/>
<dbReference type="SUPFAM" id="SSF51556">
    <property type="entry name" value="Metallo-dependent hydrolases"/>
    <property type="match status" value="1"/>
</dbReference>
<dbReference type="AlphaFoldDB" id="A0A1H2B854"/>
<evidence type="ECO:0000259" key="1">
    <source>
        <dbReference type="Pfam" id="PF07969"/>
    </source>
</evidence>
<sequence length="549" mass="59226">MSQDTVVFSARRIVTMNPSRPFATHVAVRDGRILAVGSQAELAALTAGAKPDDRFRDKILLPGFVEGHSHIMEGMMWSLPYVGAGDRRSPEGKLVGGVRDIDAIIARLKKAEAALEDANTPLFAWGFDPLHIGGHMLTRQDLDRVSKTRPIMVIHASFHISNVNTIVLERAELLRATDISGVVAGKDGLASGELQGIAARFRVFRSLGGNPLSGNLTSADVNRYAASACVQGVTTITDLHNDLVDHTIELYQAVTRQPEFGVRLVPALASVSNPPEQAITKIAKLRESNNDKLHYGIVKLVVDGSIQGFTARLRWPGYHNGAANGLWYIAPEELPRIVDIYHKAGIQLHIHTNGDEATELALDAIEAAQTASPRPDHRHTLQHCQMADAALFRRMKALGVCANLFSNHLYYWGDAHYELTMGPERAARLDATGTAQRIGVPFAIHSDAPVTPLGPLFTAWCAVNRISSSGRKLGHDTEALTVEQALAAITIGAAYTLKLDGMVGSIECGKYADFAVLDDDPLAVAPDRLKDIGVWGTVVGGQVKQAPSA</sequence>
<dbReference type="InterPro" id="IPR033932">
    <property type="entry name" value="YtcJ-like"/>
</dbReference>
<evidence type="ECO:0000313" key="3">
    <source>
        <dbReference type="Proteomes" id="UP000243904"/>
    </source>
</evidence>
<name>A0A1H2B854_9BRAD</name>
<dbReference type="Gene3D" id="3.10.310.70">
    <property type="match status" value="1"/>
</dbReference>
<dbReference type="InterPro" id="IPR032466">
    <property type="entry name" value="Metal_Hydrolase"/>
</dbReference>
<evidence type="ECO:0000313" key="2">
    <source>
        <dbReference type="EMBL" id="SDT54242.1"/>
    </source>
</evidence>
<dbReference type="RefSeq" id="WP_146690484.1">
    <property type="nucleotide sequence ID" value="NZ_LT629750.1"/>
</dbReference>
<gene>
    <name evidence="2" type="ORF">SAMN05444158_6883</name>
</gene>
<dbReference type="InterPro" id="IPR013108">
    <property type="entry name" value="Amidohydro_3"/>
</dbReference>
<dbReference type="GO" id="GO:0016810">
    <property type="term" value="F:hydrolase activity, acting on carbon-nitrogen (but not peptide) bonds"/>
    <property type="evidence" value="ECO:0007669"/>
    <property type="project" value="InterPro"/>
</dbReference>
<accession>A0A1H2B854</accession>
<dbReference type="Gene3D" id="2.30.40.10">
    <property type="entry name" value="Urease, subunit C, domain 1"/>
    <property type="match status" value="1"/>
</dbReference>
<dbReference type="CDD" id="cd01300">
    <property type="entry name" value="YtcJ_like"/>
    <property type="match status" value="1"/>
</dbReference>
<dbReference type="Proteomes" id="UP000243904">
    <property type="component" value="Chromosome I"/>
</dbReference>
<dbReference type="EMBL" id="LT629750">
    <property type="protein sequence ID" value="SDT54242.1"/>
    <property type="molecule type" value="Genomic_DNA"/>
</dbReference>
<reference evidence="3" key="1">
    <citation type="submission" date="2016-10" db="EMBL/GenBank/DDBJ databases">
        <authorList>
            <person name="Varghese N."/>
            <person name="Submissions S."/>
        </authorList>
    </citation>
    <scope>NUCLEOTIDE SEQUENCE [LARGE SCALE GENOMIC DNA]</scope>
    <source>
        <strain evidence="3">GAS369</strain>
    </source>
</reference>
<dbReference type="InterPro" id="IPR011059">
    <property type="entry name" value="Metal-dep_hydrolase_composite"/>
</dbReference>
<dbReference type="PANTHER" id="PTHR22642">
    <property type="entry name" value="IMIDAZOLONEPROPIONASE"/>
    <property type="match status" value="1"/>
</dbReference>
<feature type="domain" description="Amidohydrolase 3" evidence="1">
    <location>
        <begin position="57"/>
        <end position="543"/>
    </location>
</feature>
<keyword evidence="3" id="KW-1185">Reference proteome</keyword>
<dbReference type="PANTHER" id="PTHR22642:SF2">
    <property type="entry name" value="PROTEIN LONG AFTER FAR-RED 3"/>
    <property type="match status" value="1"/>
</dbReference>
<dbReference type="SUPFAM" id="SSF51338">
    <property type="entry name" value="Composite domain of metallo-dependent hydrolases"/>
    <property type="match status" value="1"/>
</dbReference>
<dbReference type="Pfam" id="PF07969">
    <property type="entry name" value="Amidohydro_3"/>
    <property type="match status" value="1"/>
</dbReference>